<dbReference type="CDD" id="cd02440">
    <property type="entry name" value="AdoMet_MTases"/>
    <property type="match status" value="1"/>
</dbReference>
<sequence length="162" mass="17456">MRVAADLVDPRPGRRVLEIGCGSGVMTDVLCRRGAQVVAIDRSPTAVDRARHRNAEHLAAGYVELHETALADFRYDGSRFDAIVGVDVNTFWTGNAEEEVRRVTELLAPDGVVVLVHTPPDRSGTHRAAWLVPAALQAGGLVAETEHRGDLICITARRATAA</sequence>
<dbReference type="InterPro" id="IPR029063">
    <property type="entry name" value="SAM-dependent_MTases_sf"/>
</dbReference>
<dbReference type="EMBL" id="AXCW01000026">
    <property type="protein sequence ID" value="EYR64560.1"/>
    <property type="molecule type" value="Genomic_DNA"/>
</dbReference>
<name>A0A021VX15_9CELL</name>
<feature type="domain" description="Methyltransferase" evidence="4">
    <location>
        <begin position="16"/>
        <end position="111"/>
    </location>
</feature>
<dbReference type="GO" id="GO:0008168">
    <property type="term" value="F:methyltransferase activity"/>
    <property type="evidence" value="ECO:0007669"/>
    <property type="project" value="UniProtKB-KW"/>
</dbReference>
<protein>
    <recommendedName>
        <fullName evidence="4">Methyltransferase domain-containing protein</fullName>
    </recommendedName>
</protein>
<keyword evidence="2" id="KW-0808">Transferase</keyword>
<dbReference type="InterPro" id="IPR041698">
    <property type="entry name" value="Methyltransf_25"/>
</dbReference>
<evidence type="ECO:0000256" key="2">
    <source>
        <dbReference type="ARBA" id="ARBA00022679"/>
    </source>
</evidence>
<dbReference type="Proteomes" id="UP000019753">
    <property type="component" value="Unassembled WGS sequence"/>
</dbReference>
<accession>A0A021VX15</accession>
<keyword evidence="6" id="KW-1185">Reference proteome</keyword>
<dbReference type="Gene3D" id="3.40.50.150">
    <property type="entry name" value="Vaccinia Virus protein VP39"/>
    <property type="match status" value="1"/>
</dbReference>
<comment type="caution">
    <text evidence="5">The sequence shown here is derived from an EMBL/GenBank/DDBJ whole genome shotgun (WGS) entry which is preliminary data.</text>
</comment>
<dbReference type="GO" id="GO:0032259">
    <property type="term" value="P:methylation"/>
    <property type="evidence" value="ECO:0007669"/>
    <property type="project" value="UniProtKB-KW"/>
</dbReference>
<keyword evidence="1" id="KW-0489">Methyltransferase</keyword>
<dbReference type="PANTHER" id="PTHR43464">
    <property type="entry name" value="METHYLTRANSFERASE"/>
    <property type="match status" value="1"/>
</dbReference>
<organism evidence="5 6">
    <name type="scientific">Actinotalea ferrariae CF5-4</name>
    <dbReference type="NCBI Taxonomy" id="948458"/>
    <lineage>
        <taxon>Bacteria</taxon>
        <taxon>Bacillati</taxon>
        <taxon>Actinomycetota</taxon>
        <taxon>Actinomycetes</taxon>
        <taxon>Micrococcales</taxon>
        <taxon>Cellulomonadaceae</taxon>
        <taxon>Actinotalea</taxon>
    </lineage>
</organism>
<evidence type="ECO:0000259" key="4">
    <source>
        <dbReference type="Pfam" id="PF13649"/>
    </source>
</evidence>
<dbReference type="PANTHER" id="PTHR43464:SF19">
    <property type="entry name" value="UBIQUINONE BIOSYNTHESIS O-METHYLTRANSFERASE, MITOCHONDRIAL"/>
    <property type="match status" value="1"/>
</dbReference>
<evidence type="ECO:0000256" key="3">
    <source>
        <dbReference type="ARBA" id="ARBA00022691"/>
    </source>
</evidence>
<evidence type="ECO:0000313" key="5">
    <source>
        <dbReference type="EMBL" id="EYR64560.1"/>
    </source>
</evidence>
<dbReference type="SUPFAM" id="SSF53335">
    <property type="entry name" value="S-adenosyl-L-methionine-dependent methyltransferases"/>
    <property type="match status" value="1"/>
</dbReference>
<evidence type="ECO:0000313" key="6">
    <source>
        <dbReference type="Proteomes" id="UP000019753"/>
    </source>
</evidence>
<dbReference type="AlphaFoldDB" id="A0A021VX15"/>
<proteinExistence type="predicted"/>
<dbReference type="Pfam" id="PF13649">
    <property type="entry name" value="Methyltransf_25"/>
    <property type="match status" value="1"/>
</dbReference>
<gene>
    <name evidence="5" type="ORF">N866_08760</name>
</gene>
<evidence type="ECO:0000256" key="1">
    <source>
        <dbReference type="ARBA" id="ARBA00022603"/>
    </source>
</evidence>
<keyword evidence="3" id="KW-0949">S-adenosyl-L-methionine</keyword>
<reference evidence="5 6" key="1">
    <citation type="submission" date="2014-01" db="EMBL/GenBank/DDBJ databases">
        <title>Actinotalea ferrariae CF5-4.</title>
        <authorList>
            <person name="Chen F."/>
            <person name="Li Y."/>
            <person name="Wang G."/>
        </authorList>
    </citation>
    <scope>NUCLEOTIDE SEQUENCE [LARGE SCALE GENOMIC DNA]</scope>
    <source>
        <strain evidence="5 6">CF5-4</strain>
    </source>
</reference>